<dbReference type="InterPro" id="IPR012545">
    <property type="entry name" value="DUF1697"/>
</dbReference>
<keyword evidence="2" id="KW-1185">Reference proteome</keyword>
<protein>
    <submittedName>
        <fullName evidence="1">Uncharacterized protein (DUF1697 family)</fullName>
    </submittedName>
</protein>
<evidence type="ECO:0000313" key="2">
    <source>
        <dbReference type="Proteomes" id="UP000540191"/>
    </source>
</evidence>
<organism evidence="1 2">
    <name type="scientific">Micrococcus cohnii</name>
    <dbReference type="NCBI Taxonomy" id="993416"/>
    <lineage>
        <taxon>Bacteria</taxon>
        <taxon>Bacillati</taxon>
        <taxon>Actinomycetota</taxon>
        <taxon>Actinomycetes</taxon>
        <taxon>Micrococcales</taxon>
        <taxon>Micrococcaceae</taxon>
        <taxon>Micrococcus</taxon>
    </lineage>
</organism>
<evidence type="ECO:0000313" key="1">
    <source>
        <dbReference type="EMBL" id="MBB4736243.1"/>
    </source>
</evidence>
<sequence length="226" mass="23958">MSTHDDEPDGAHTHVLLLRGVNIGGRNRTPKAELAALAERAGAREVTVYLNSGNVLCRMPGEEDSAAGVAERLRRLLAERLGVDTSVHVAAREELSGLLDVLAGSELCGADEGLDELDPKRVHLVLFGRAPDADAAAALQEPSFQAESFGPDRCLVAGRGVWIRYAAESRSSRLTLPRLERLLSGGGHGADSGPDLIGTARNLRTVRVLAGRPEPKIDLPSLPSLA</sequence>
<dbReference type="EMBL" id="JACHNA010000001">
    <property type="protein sequence ID" value="MBB4736243.1"/>
    <property type="molecule type" value="Genomic_DNA"/>
</dbReference>
<dbReference type="SUPFAM" id="SSF160379">
    <property type="entry name" value="SP0830-like"/>
    <property type="match status" value="1"/>
</dbReference>
<dbReference type="Gene3D" id="3.30.70.1280">
    <property type="entry name" value="SP0830-like domains"/>
    <property type="match status" value="1"/>
</dbReference>
<dbReference type="Proteomes" id="UP000540191">
    <property type="component" value="Unassembled WGS sequence"/>
</dbReference>
<reference evidence="1 2" key="1">
    <citation type="submission" date="2020-08" db="EMBL/GenBank/DDBJ databases">
        <title>Sequencing the genomes of 1000 actinobacteria strains.</title>
        <authorList>
            <person name="Klenk H.-P."/>
        </authorList>
    </citation>
    <scope>NUCLEOTIDE SEQUENCE [LARGE SCALE GENOMIC DNA]</scope>
    <source>
        <strain evidence="1 2">DSM 23974</strain>
    </source>
</reference>
<dbReference type="RefSeq" id="WP_184241855.1">
    <property type="nucleotide sequence ID" value="NZ_JACHNA010000001.1"/>
</dbReference>
<gene>
    <name evidence="1" type="ORF">HDA30_001751</name>
</gene>
<dbReference type="PANTHER" id="PTHR36439">
    <property type="entry name" value="BLL4334 PROTEIN"/>
    <property type="match status" value="1"/>
</dbReference>
<dbReference type="Pfam" id="PF08002">
    <property type="entry name" value="DUF1697"/>
    <property type="match status" value="1"/>
</dbReference>
<dbReference type="AlphaFoldDB" id="A0A7W7GQ44"/>
<dbReference type="PANTHER" id="PTHR36439:SF1">
    <property type="entry name" value="DUF1697 DOMAIN-CONTAINING PROTEIN"/>
    <property type="match status" value="1"/>
</dbReference>
<proteinExistence type="predicted"/>
<comment type="caution">
    <text evidence="1">The sequence shown here is derived from an EMBL/GenBank/DDBJ whole genome shotgun (WGS) entry which is preliminary data.</text>
</comment>
<name>A0A7W7GQ44_9MICC</name>
<accession>A0A7W7GQ44</accession>